<protein>
    <submittedName>
        <fullName evidence="1">Uncharacterized protein</fullName>
    </submittedName>
</protein>
<dbReference type="AlphaFoldDB" id="A0A4Y2HM46"/>
<proteinExistence type="predicted"/>
<gene>
    <name evidence="1" type="ORF">AVEN_68283_1</name>
</gene>
<sequence length="145" mass="16135">MGPESTMRLGSPCAPFNKMIMSPIFFSNSIATTLCFKLNWRRSILLAIGPSRTTIRSIFIQIAYHPFLPSRVPTPDQGDQGSSILSNRTSLKLDIWSAFPGLRPMLASQGMNGPTNKLNPQSTKGLRNLFLLHVHFLDEPSNSKF</sequence>
<comment type="caution">
    <text evidence="1">The sequence shown here is derived from an EMBL/GenBank/DDBJ whole genome shotgun (WGS) entry which is preliminary data.</text>
</comment>
<reference evidence="1 2" key="1">
    <citation type="journal article" date="2019" name="Sci. Rep.">
        <title>Orb-weaving spider Araneus ventricosus genome elucidates the spidroin gene catalogue.</title>
        <authorList>
            <person name="Kono N."/>
            <person name="Nakamura H."/>
            <person name="Ohtoshi R."/>
            <person name="Moran D.A.P."/>
            <person name="Shinohara A."/>
            <person name="Yoshida Y."/>
            <person name="Fujiwara M."/>
            <person name="Mori M."/>
            <person name="Tomita M."/>
            <person name="Arakawa K."/>
        </authorList>
    </citation>
    <scope>NUCLEOTIDE SEQUENCE [LARGE SCALE GENOMIC DNA]</scope>
</reference>
<organism evidence="1 2">
    <name type="scientific">Araneus ventricosus</name>
    <name type="common">Orbweaver spider</name>
    <name type="synonym">Epeira ventricosa</name>
    <dbReference type="NCBI Taxonomy" id="182803"/>
    <lineage>
        <taxon>Eukaryota</taxon>
        <taxon>Metazoa</taxon>
        <taxon>Ecdysozoa</taxon>
        <taxon>Arthropoda</taxon>
        <taxon>Chelicerata</taxon>
        <taxon>Arachnida</taxon>
        <taxon>Araneae</taxon>
        <taxon>Araneomorphae</taxon>
        <taxon>Entelegynae</taxon>
        <taxon>Araneoidea</taxon>
        <taxon>Araneidae</taxon>
        <taxon>Araneus</taxon>
    </lineage>
</organism>
<dbReference type="EMBL" id="BGPR01002009">
    <property type="protein sequence ID" value="GBM66153.1"/>
    <property type="molecule type" value="Genomic_DNA"/>
</dbReference>
<accession>A0A4Y2HM46</accession>
<evidence type="ECO:0000313" key="2">
    <source>
        <dbReference type="Proteomes" id="UP000499080"/>
    </source>
</evidence>
<evidence type="ECO:0000313" key="1">
    <source>
        <dbReference type="EMBL" id="GBM66153.1"/>
    </source>
</evidence>
<keyword evidence="2" id="KW-1185">Reference proteome</keyword>
<name>A0A4Y2HM46_ARAVE</name>
<dbReference type="Proteomes" id="UP000499080">
    <property type="component" value="Unassembled WGS sequence"/>
</dbReference>